<proteinExistence type="inferred from homology"/>
<sequence length="287" mass="31049">MVVDAHHHVWDLTVRDQPWITGERMAPIRRDFGVADLAPLAERAGVSATVLVQTVCVPEETPEFLALAEDSELIAAVVGWTDLAAPSVVDDLAALRGARGGGWLRGIRHQVQSEPDPEWLCRPEVRGGLAAVGAAGLVYELLTLPHQLPAAIRTAAALPDVPFVLDHCAKPPVATGELEPWASRIRELARHDNVTCKLSGLVTEADWASWRVADLRPYVEVVLAAFGPDRLMFGSDWPVCLLAADYPRVLAAATELTDALSPAERQAVFADTARRVYRLDRASGRAG</sequence>
<reference evidence="3" key="1">
    <citation type="submission" date="2022-06" db="EMBL/GenBank/DDBJ databases">
        <title>Genomic Encyclopedia of Archaeal and Bacterial Type Strains, Phase II (KMG-II): from individual species to whole genera.</title>
        <authorList>
            <person name="Goeker M."/>
        </authorList>
    </citation>
    <scope>NUCLEOTIDE SEQUENCE</scope>
    <source>
        <strain evidence="3">DSM 43935</strain>
    </source>
</reference>
<dbReference type="RefSeq" id="WP_253768860.1">
    <property type="nucleotide sequence ID" value="NZ_JAMTCK010000003.1"/>
</dbReference>
<dbReference type="Gene3D" id="3.20.20.140">
    <property type="entry name" value="Metal-dependent hydrolases"/>
    <property type="match status" value="1"/>
</dbReference>
<dbReference type="AlphaFoldDB" id="A0AAE3GBJ0"/>
<evidence type="ECO:0000313" key="3">
    <source>
        <dbReference type="EMBL" id="MCP2164778.1"/>
    </source>
</evidence>
<feature type="domain" description="Amidohydrolase-related" evidence="2">
    <location>
        <begin position="3"/>
        <end position="279"/>
    </location>
</feature>
<name>A0AAE3GBJ0_9PSEU</name>
<gene>
    <name evidence="3" type="ORF">LX83_001618</name>
</gene>
<keyword evidence="4" id="KW-1185">Reference proteome</keyword>
<dbReference type="Pfam" id="PF04909">
    <property type="entry name" value="Amidohydro_2"/>
    <property type="match status" value="1"/>
</dbReference>
<dbReference type="PANTHER" id="PTHR43569:SF2">
    <property type="entry name" value="AMIDOHYDROLASE-RELATED DOMAIN-CONTAINING PROTEIN"/>
    <property type="match status" value="1"/>
</dbReference>
<comment type="similarity">
    <text evidence="1">Belongs to the metallo-dependent hydrolases superfamily.</text>
</comment>
<organism evidence="3 4">
    <name type="scientific">Goodfellowiella coeruleoviolacea</name>
    <dbReference type="NCBI Taxonomy" id="334858"/>
    <lineage>
        <taxon>Bacteria</taxon>
        <taxon>Bacillati</taxon>
        <taxon>Actinomycetota</taxon>
        <taxon>Actinomycetes</taxon>
        <taxon>Pseudonocardiales</taxon>
        <taxon>Pseudonocardiaceae</taxon>
        <taxon>Goodfellowiella</taxon>
    </lineage>
</organism>
<evidence type="ECO:0000313" key="4">
    <source>
        <dbReference type="Proteomes" id="UP001206128"/>
    </source>
</evidence>
<comment type="caution">
    <text evidence="3">The sequence shown here is derived from an EMBL/GenBank/DDBJ whole genome shotgun (WGS) entry which is preliminary data.</text>
</comment>
<dbReference type="InterPro" id="IPR052350">
    <property type="entry name" value="Metallo-dep_Lactonases"/>
</dbReference>
<evidence type="ECO:0000259" key="2">
    <source>
        <dbReference type="Pfam" id="PF04909"/>
    </source>
</evidence>
<dbReference type="SUPFAM" id="SSF51556">
    <property type="entry name" value="Metallo-dependent hydrolases"/>
    <property type="match status" value="1"/>
</dbReference>
<dbReference type="PANTHER" id="PTHR43569">
    <property type="entry name" value="AMIDOHYDROLASE"/>
    <property type="match status" value="1"/>
</dbReference>
<dbReference type="InterPro" id="IPR032466">
    <property type="entry name" value="Metal_Hydrolase"/>
</dbReference>
<evidence type="ECO:0000256" key="1">
    <source>
        <dbReference type="ARBA" id="ARBA00038310"/>
    </source>
</evidence>
<dbReference type="GO" id="GO:0016787">
    <property type="term" value="F:hydrolase activity"/>
    <property type="evidence" value="ECO:0007669"/>
    <property type="project" value="InterPro"/>
</dbReference>
<protein>
    <submittedName>
        <fullName evidence="3">L-fuconolactonase</fullName>
    </submittedName>
</protein>
<dbReference type="EMBL" id="JAMTCK010000003">
    <property type="protein sequence ID" value="MCP2164778.1"/>
    <property type="molecule type" value="Genomic_DNA"/>
</dbReference>
<accession>A0AAE3GBJ0</accession>
<dbReference type="Proteomes" id="UP001206128">
    <property type="component" value="Unassembled WGS sequence"/>
</dbReference>
<dbReference type="InterPro" id="IPR006680">
    <property type="entry name" value="Amidohydro-rel"/>
</dbReference>